<dbReference type="EMBL" id="JBAMMX010000023">
    <property type="protein sequence ID" value="KAK6917081.1"/>
    <property type="molecule type" value="Genomic_DNA"/>
</dbReference>
<dbReference type="InterPro" id="IPR029058">
    <property type="entry name" value="AB_hydrolase_fold"/>
</dbReference>
<evidence type="ECO:0000256" key="2">
    <source>
        <dbReference type="PROSITE-ProRule" id="PRU10038"/>
    </source>
</evidence>
<organism evidence="4 5">
    <name type="scientific">Dillenia turbinata</name>
    <dbReference type="NCBI Taxonomy" id="194707"/>
    <lineage>
        <taxon>Eukaryota</taxon>
        <taxon>Viridiplantae</taxon>
        <taxon>Streptophyta</taxon>
        <taxon>Embryophyta</taxon>
        <taxon>Tracheophyta</taxon>
        <taxon>Spermatophyta</taxon>
        <taxon>Magnoliopsida</taxon>
        <taxon>eudicotyledons</taxon>
        <taxon>Gunneridae</taxon>
        <taxon>Pentapetalae</taxon>
        <taxon>Dilleniales</taxon>
        <taxon>Dilleniaceae</taxon>
        <taxon>Dillenia</taxon>
    </lineage>
</organism>
<dbReference type="InterPro" id="IPR033140">
    <property type="entry name" value="Lipase_GDXG_put_SER_AS"/>
</dbReference>
<dbReference type="Proteomes" id="UP001370490">
    <property type="component" value="Unassembled WGS sequence"/>
</dbReference>
<evidence type="ECO:0000256" key="1">
    <source>
        <dbReference type="ARBA" id="ARBA00010515"/>
    </source>
</evidence>
<evidence type="ECO:0000259" key="3">
    <source>
        <dbReference type="Pfam" id="PF07859"/>
    </source>
</evidence>
<proteinExistence type="inferred from homology"/>
<gene>
    <name evidence="4" type="ORF">RJ641_017832</name>
</gene>
<accession>A0AAN8UT26</accession>
<dbReference type="PROSITE" id="PS01174">
    <property type="entry name" value="LIPASE_GDXG_SER"/>
    <property type="match status" value="1"/>
</dbReference>
<feature type="active site" evidence="2">
    <location>
        <position position="163"/>
    </location>
</feature>
<sequence>MDPSPEDIALELLPFVRVYKNGHIERLKGTEIVPPGLDPKTGIQSKDIEILPEFSLSARLYIPKITNPSQKFPLLIYFHGGGFIIESPFSPVYHNYLNSLVLEANVVAVSVEYRRAPEHVLPIAYDDSWAAVKWVESNFLNGGEEDWIKKYADCNKVFFAGDSAGGNITYHMAMRVGSGQLPGMKLSGVVLAQPFFWGKDPIGCEREDPHTKEYVDGLWNFSYPGLADGCDDPAVNPEKDPNLGSFGCKNVLVCVAGKDIIRDRGWWFSEILKKSGWVGNVDVMEAEGEDHVFHLFNPSCENAKDMLKRVSDFMNQEGKD</sequence>
<dbReference type="Pfam" id="PF07859">
    <property type="entry name" value="Abhydrolase_3"/>
    <property type="match status" value="1"/>
</dbReference>
<dbReference type="SUPFAM" id="SSF53474">
    <property type="entry name" value="alpha/beta-Hydrolases"/>
    <property type="match status" value="1"/>
</dbReference>
<dbReference type="AlphaFoldDB" id="A0AAN8UT26"/>
<dbReference type="Gene3D" id="3.40.50.1820">
    <property type="entry name" value="alpha/beta hydrolase"/>
    <property type="match status" value="1"/>
</dbReference>
<evidence type="ECO:0000313" key="5">
    <source>
        <dbReference type="Proteomes" id="UP001370490"/>
    </source>
</evidence>
<dbReference type="PANTHER" id="PTHR23024:SF467">
    <property type="entry name" value="CARBOXYLESTERASE 12-RELATED"/>
    <property type="match status" value="1"/>
</dbReference>
<dbReference type="InterPro" id="IPR050466">
    <property type="entry name" value="Carboxylest/Gibb_receptor"/>
</dbReference>
<dbReference type="GO" id="GO:0016787">
    <property type="term" value="F:hydrolase activity"/>
    <property type="evidence" value="ECO:0007669"/>
    <property type="project" value="UniProtKB-KW"/>
</dbReference>
<evidence type="ECO:0000313" key="4">
    <source>
        <dbReference type="EMBL" id="KAK6917081.1"/>
    </source>
</evidence>
<protein>
    <submittedName>
        <fullName evidence="4">Alpha/beta hydrolase fold-3</fullName>
    </submittedName>
</protein>
<feature type="domain" description="Alpha/beta hydrolase fold-3" evidence="3">
    <location>
        <begin position="75"/>
        <end position="294"/>
    </location>
</feature>
<keyword evidence="5" id="KW-1185">Reference proteome</keyword>
<dbReference type="InterPro" id="IPR013094">
    <property type="entry name" value="AB_hydrolase_3"/>
</dbReference>
<reference evidence="4 5" key="1">
    <citation type="submission" date="2023-12" db="EMBL/GenBank/DDBJ databases">
        <title>A high-quality genome assembly for Dillenia turbinata (Dilleniales).</title>
        <authorList>
            <person name="Chanderbali A."/>
        </authorList>
    </citation>
    <scope>NUCLEOTIDE SEQUENCE [LARGE SCALE GENOMIC DNA]</scope>
    <source>
        <strain evidence="4">LSX21</strain>
        <tissue evidence="4">Leaf</tissue>
    </source>
</reference>
<dbReference type="PANTHER" id="PTHR23024">
    <property type="entry name" value="ARYLACETAMIDE DEACETYLASE"/>
    <property type="match status" value="1"/>
</dbReference>
<keyword evidence="4" id="KW-0378">Hydrolase</keyword>
<comment type="caution">
    <text evidence="4">The sequence shown here is derived from an EMBL/GenBank/DDBJ whole genome shotgun (WGS) entry which is preliminary data.</text>
</comment>
<comment type="similarity">
    <text evidence="1">Belongs to the 'GDXG' lipolytic enzyme family.</text>
</comment>
<name>A0AAN8UT26_9MAGN</name>